<accession>A0A0G4EQU7</accession>
<reference evidence="2 3" key="1">
    <citation type="submission" date="2014-11" db="EMBL/GenBank/DDBJ databases">
        <authorList>
            <person name="Zhu J."/>
            <person name="Qi W."/>
            <person name="Song R."/>
        </authorList>
    </citation>
    <scope>NUCLEOTIDE SEQUENCE [LARGE SCALE GENOMIC DNA]</scope>
</reference>
<feature type="compositionally biased region" description="Polar residues" evidence="1">
    <location>
        <begin position="655"/>
        <end position="668"/>
    </location>
</feature>
<organism evidence="2 3">
    <name type="scientific">Vitrella brassicaformis (strain CCMP3155)</name>
    <dbReference type="NCBI Taxonomy" id="1169540"/>
    <lineage>
        <taxon>Eukaryota</taxon>
        <taxon>Sar</taxon>
        <taxon>Alveolata</taxon>
        <taxon>Colpodellida</taxon>
        <taxon>Vitrellaceae</taxon>
        <taxon>Vitrella</taxon>
    </lineage>
</organism>
<name>A0A0G4EQU7_VITBC</name>
<feature type="compositionally biased region" description="Polar residues" evidence="1">
    <location>
        <begin position="614"/>
        <end position="641"/>
    </location>
</feature>
<feature type="region of interest" description="Disordered" evidence="1">
    <location>
        <begin position="440"/>
        <end position="733"/>
    </location>
</feature>
<feature type="compositionally biased region" description="Low complexity" evidence="1">
    <location>
        <begin position="258"/>
        <end position="271"/>
    </location>
</feature>
<feature type="region of interest" description="Disordered" evidence="1">
    <location>
        <begin position="258"/>
        <end position="285"/>
    </location>
</feature>
<proteinExistence type="predicted"/>
<feature type="region of interest" description="Disordered" evidence="1">
    <location>
        <begin position="1"/>
        <end position="62"/>
    </location>
</feature>
<evidence type="ECO:0000313" key="3">
    <source>
        <dbReference type="Proteomes" id="UP000041254"/>
    </source>
</evidence>
<evidence type="ECO:0000256" key="1">
    <source>
        <dbReference type="SAM" id="MobiDB-lite"/>
    </source>
</evidence>
<dbReference type="InParanoid" id="A0A0G4EQU7"/>
<dbReference type="AlphaFoldDB" id="A0A0G4EQU7"/>
<dbReference type="VEuPathDB" id="CryptoDB:Vbra_12682"/>
<keyword evidence="3" id="KW-1185">Reference proteome</keyword>
<feature type="compositionally biased region" description="Basic and acidic residues" evidence="1">
    <location>
        <begin position="699"/>
        <end position="720"/>
    </location>
</feature>
<sequence>MKEQQERDPLTTAGAGQHAFTHTPSTANTRPSTTAETTPVLTSTMSSVRRGEAAVGSSSRRRAGRVSERWEERAMTFGEHYVVKNTFIHTGPFAASCGRRSRSADTYYDQPLTHCVHLTPSSNRPPAVPANASSVPRVLPTQSHTNTHSYAHHRPVSRVGRSMSSLGVGGGGSGGSVCVGVIGEGEGYGAHSTRCPSESGEDARHAAILFDVSRQPLEANIPNTISLRTLPLNIPLPPNHPPPPPYPPSNVQYLTQLSQPQTQTQAQAHPSPISPPPTSAPPDMSSLQIYHAQQQQASSSSNMTPVILQRALGPNEVPTVTMPMAQAMQLISTAPLPSLPPHLPLPLPLHIETPPPDCLPPSYDLSPISPSPDPSPSQSPPAASSVSCSISLSASPTASASPQAADMDTHIHTHAHTRIHEHMFLERSFSEVLMGNCGGGTATSTEATPMASPTAQSTHSYSPTSFAQFSSKKGHHHGDKERDREHRGGEKEGKEGRGVRRARGDREYRERDRDRGDRDRDRERERGAGRGLRAYGGGGGGGREGRRAGHRDRDRDRDGREHRNINGSEEIRDRDRDRDRGDRDRDRVGHYHPQPTGPYLGGMTHYPDDIIANTFDSSYNQDDTPTSEQPQHYSHGSNHRQGTPPPKDDCKTPQEHSPFTDQFNNHSSVRILKHHTSTRSSSGKPDKHSTYPSSSTSSERPERGERGEHRDRDRDRDGGRRKTYSFRGIGGGR</sequence>
<evidence type="ECO:0000313" key="2">
    <source>
        <dbReference type="EMBL" id="CEL99815.1"/>
    </source>
</evidence>
<feature type="compositionally biased region" description="Basic and acidic residues" evidence="1">
    <location>
        <begin position="543"/>
        <end position="589"/>
    </location>
</feature>
<feature type="compositionally biased region" description="Polar residues" evidence="1">
    <location>
        <begin position="442"/>
        <end position="471"/>
    </location>
</feature>
<protein>
    <submittedName>
        <fullName evidence="2">Uncharacterized protein</fullName>
    </submittedName>
</protein>
<feature type="compositionally biased region" description="Low complexity" evidence="1">
    <location>
        <begin position="380"/>
        <end position="404"/>
    </location>
</feature>
<feature type="compositionally biased region" description="Polar residues" evidence="1">
    <location>
        <begin position="20"/>
        <end position="47"/>
    </location>
</feature>
<feature type="compositionally biased region" description="Pro residues" evidence="1">
    <location>
        <begin position="369"/>
        <end position="379"/>
    </location>
</feature>
<dbReference type="OMA" id="RINETAW"/>
<dbReference type="EMBL" id="CDMY01000289">
    <property type="protein sequence ID" value="CEL99815.1"/>
    <property type="molecule type" value="Genomic_DNA"/>
</dbReference>
<feature type="region of interest" description="Disordered" evidence="1">
    <location>
        <begin position="355"/>
        <end position="404"/>
    </location>
</feature>
<feature type="compositionally biased region" description="Basic and acidic residues" evidence="1">
    <location>
        <begin position="478"/>
        <end position="528"/>
    </location>
</feature>
<dbReference type="Proteomes" id="UP000041254">
    <property type="component" value="Unassembled WGS sequence"/>
</dbReference>
<gene>
    <name evidence="2" type="ORF">Vbra_12682</name>
</gene>